<accession>A0A6I4U5Y1</accession>
<dbReference type="PROSITE" id="PS00519">
    <property type="entry name" value="HTH_ASNC_1"/>
    <property type="match status" value="1"/>
</dbReference>
<keyword evidence="3" id="KW-0804">Transcription</keyword>
<dbReference type="InterPro" id="IPR011991">
    <property type="entry name" value="ArsR-like_HTH"/>
</dbReference>
<dbReference type="PRINTS" id="PR00033">
    <property type="entry name" value="HTHASNC"/>
</dbReference>
<dbReference type="InterPro" id="IPR019885">
    <property type="entry name" value="Tscrpt_reg_HTH_AsnC-type_CS"/>
</dbReference>
<dbReference type="SUPFAM" id="SSF46785">
    <property type="entry name" value="Winged helix' DNA-binding domain"/>
    <property type="match status" value="1"/>
</dbReference>
<dbReference type="Gene3D" id="3.30.70.920">
    <property type="match status" value="1"/>
</dbReference>
<organism evidence="5 6">
    <name type="scientific">Alteriqipengyuania halimionae</name>
    <dbReference type="NCBI Taxonomy" id="1926630"/>
    <lineage>
        <taxon>Bacteria</taxon>
        <taxon>Pseudomonadati</taxon>
        <taxon>Pseudomonadota</taxon>
        <taxon>Alphaproteobacteria</taxon>
        <taxon>Sphingomonadales</taxon>
        <taxon>Erythrobacteraceae</taxon>
        <taxon>Alteriqipengyuania</taxon>
    </lineage>
</organism>
<dbReference type="CDD" id="cd00090">
    <property type="entry name" value="HTH_ARSR"/>
    <property type="match status" value="1"/>
</dbReference>
<dbReference type="PROSITE" id="PS50956">
    <property type="entry name" value="HTH_ASNC_2"/>
    <property type="match status" value="1"/>
</dbReference>
<keyword evidence="6" id="KW-1185">Reference proteome</keyword>
<dbReference type="InterPro" id="IPR000485">
    <property type="entry name" value="AsnC-type_HTH_dom"/>
</dbReference>
<sequence>MKRETLELDAIDWAILDVLQHDASLPVHAIGERVGLSTNPCWRRIRRMEEAGIIEKRVALLDPSAVGLGTLVYVAITTTRHDPEWLASFSEGIEAIDEVVECHRMAGSIDYMLTVRVRDIADYDRIYHRLIAAIPGLNDVTASFSMERVKHTTALPRPS</sequence>
<reference evidence="5 6" key="1">
    <citation type="submission" date="2019-12" db="EMBL/GenBank/DDBJ databases">
        <title>Genomic-based taxomic classification of the family Erythrobacteraceae.</title>
        <authorList>
            <person name="Xu L."/>
        </authorList>
    </citation>
    <scope>NUCLEOTIDE SEQUENCE [LARGE SCALE GENOMIC DNA]</scope>
    <source>
        <strain evidence="5 6">LMG 29519</strain>
    </source>
</reference>
<dbReference type="EMBL" id="WTYR01000001">
    <property type="protein sequence ID" value="MXP10273.1"/>
    <property type="molecule type" value="Genomic_DNA"/>
</dbReference>
<evidence type="ECO:0000256" key="2">
    <source>
        <dbReference type="ARBA" id="ARBA00023125"/>
    </source>
</evidence>
<dbReference type="InterPro" id="IPR011008">
    <property type="entry name" value="Dimeric_a/b-barrel"/>
</dbReference>
<keyword evidence="2" id="KW-0238">DNA-binding</keyword>
<feature type="domain" description="HTH asnC-type" evidence="4">
    <location>
        <begin position="8"/>
        <end position="69"/>
    </location>
</feature>
<evidence type="ECO:0000313" key="6">
    <source>
        <dbReference type="Proteomes" id="UP000429229"/>
    </source>
</evidence>
<dbReference type="PANTHER" id="PTHR30154">
    <property type="entry name" value="LEUCINE-RESPONSIVE REGULATORY PROTEIN"/>
    <property type="match status" value="1"/>
</dbReference>
<dbReference type="GO" id="GO:0005829">
    <property type="term" value="C:cytosol"/>
    <property type="evidence" value="ECO:0007669"/>
    <property type="project" value="TreeGrafter"/>
</dbReference>
<dbReference type="GO" id="GO:0043200">
    <property type="term" value="P:response to amino acid"/>
    <property type="evidence" value="ECO:0007669"/>
    <property type="project" value="TreeGrafter"/>
</dbReference>
<dbReference type="Proteomes" id="UP000429229">
    <property type="component" value="Unassembled WGS sequence"/>
</dbReference>
<dbReference type="Pfam" id="PF13404">
    <property type="entry name" value="HTH_AsnC-type"/>
    <property type="match status" value="1"/>
</dbReference>
<comment type="caution">
    <text evidence="5">The sequence shown here is derived from an EMBL/GenBank/DDBJ whole genome shotgun (WGS) entry which is preliminary data.</text>
</comment>
<proteinExistence type="predicted"/>
<dbReference type="SMART" id="SM00344">
    <property type="entry name" value="HTH_ASNC"/>
    <property type="match status" value="1"/>
</dbReference>
<dbReference type="Gene3D" id="1.10.10.10">
    <property type="entry name" value="Winged helix-like DNA-binding domain superfamily/Winged helix DNA-binding domain"/>
    <property type="match status" value="1"/>
</dbReference>
<dbReference type="GO" id="GO:0006355">
    <property type="term" value="P:regulation of DNA-templated transcription"/>
    <property type="evidence" value="ECO:0007669"/>
    <property type="project" value="UniProtKB-ARBA"/>
</dbReference>
<evidence type="ECO:0000256" key="1">
    <source>
        <dbReference type="ARBA" id="ARBA00023015"/>
    </source>
</evidence>
<dbReference type="PANTHER" id="PTHR30154:SF17">
    <property type="entry name" value="DNA-BINDING TRANSCRIPTIONAL ACTIVATOR DECR"/>
    <property type="match status" value="1"/>
</dbReference>
<protein>
    <submittedName>
        <fullName evidence="5">AsnC family transcriptional regulator</fullName>
    </submittedName>
</protein>
<dbReference type="Pfam" id="PF01037">
    <property type="entry name" value="AsnC_trans_reg"/>
    <property type="match status" value="1"/>
</dbReference>
<dbReference type="InterPro" id="IPR036388">
    <property type="entry name" value="WH-like_DNA-bd_sf"/>
</dbReference>
<dbReference type="OrthoDB" id="9812082at2"/>
<dbReference type="InterPro" id="IPR036390">
    <property type="entry name" value="WH_DNA-bd_sf"/>
</dbReference>
<gene>
    <name evidence="5" type="ORF">GRI68_08775</name>
</gene>
<dbReference type="GO" id="GO:0043565">
    <property type="term" value="F:sequence-specific DNA binding"/>
    <property type="evidence" value="ECO:0007669"/>
    <property type="project" value="InterPro"/>
</dbReference>
<dbReference type="RefSeq" id="WP_160616896.1">
    <property type="nucleotide sequence ID" value="NZ_WTYR01000001.1"/>
</dbReference>
<evidence type="ECO:0000313" key="5">
    <source>
        <dbReference type="EMBL" id="MXP10273.1"/>
    </source>
</evidence>
<dbReference type="AlphaFoldDB" id="A0A6I4U5Y1"/>
<dbReference type="InterPro" id="IPR019887">
    <property type="entry name" value="Tscrpt_reg_AsnC/Lrp_C"/>
</dbReference>
<evidence type="ECO:0000259" key="4">
    <source>
        <dbReference type="PROSITE" id="PS50956"/>
    </source>
</evidence>
<dbReference type="SUPFAM" id="SSF54909">
    <property type="entry name" value="Dimeric alpha+beta barrel"/>
    <property type="match status" value="1"/>
</dbReference>
<evidence type="ECO:0000256" key="3">
    <source>
        <dbReference type="ARBA" id="ARBA00023163"/>
    </source>
</evidence>
<name>A0A6I4U5Y1_9SPHN</name>
<dbReference type="InterPro" id="IPR019888">
    <property type="entry name" value="Tscrpt_reg_AsnC-like"/>
</dbReference>
<keyword evidence="1" id="KW-0805">Transcription regulation</keyword>